<protein>
    <submittedName>
        <fullName evidence="1">Uncharacterized protein</fullName>
    </submittedName>
</protein>
<reference evidence="1 2" key="1">
    <citation type="journal article" date="2019" name="Int. J. Syst. Evol. Microbiol.">
        <title>The Global Catalogue of Microorganisms (GCM) 10K type strain sequencing project: providing services to taxonomists for standard genome sequencing and annotation.</title>
        <authorList>
            <consortium name="The Broad Institute Genomics Platform"/>
            <consortium name="The Broad Institute Genome Sequencing Center for Infectious Disease"/>
            <person name="Wu L."/>
            <person name="Ma J."/>
        </authorList>
    </citation>
    <scope>NUCLEOTIDE SEQUENCE [LARGE SCALE GENOMIC DNA]</scope>
    <source>
        <strain evidence="1 2">JCM 14330</strain>
    </source>
</reference>
<dbReference type="EMBL" id="BAAAEN010000069">
    <property type="protein sequence ID" value="GAA0535612.1"/>
    <property type="molecule type" value="Genomic_DNA"/>
</dbReference>
<evidence type="ECO:0000313" key="1">
    <source>
        <dbReference type="EMBL" id="GAA0535612.1"/>
    </source>
</evidence>
<keyword evidence="2" id="KW-1185">Reference proteome</keyword>
<dbReference type="Proteomes" id="UP001501706">
    <property type="component" value="Unassembled WGS sequence"/>
</dbReference>
<dbReference type="RefSeq" id="WP_343928877.1">
    <property type="nucleotide sequence ID" value="NZ_BAAAEN010000069.1"/>
</dbReference>
<evidence type="ECO:0000313" key="2">
    <source>
        <dbReference type="Proteomes" id="UP001501706"/>
    </source>
</evidence>
<gene>
    <name evidence="1" type="ORF">GCM10009097_59990</name>
</gene>
<proteinExistence type="predicted"/>
<accession>A0ABN1D6K7</accession>
<name>A0ABN1D6K7_9BURK</name>
<sequence length="147" mass="16988">MKQVVRFVETKAVPRPIERRDAFAFRKDKGWCRVQRLAIWALRKIGAYYVEQATEVTQVVIDTDSVAESLYREQAELMRSFDLVPDEVLIGEEEFRELMGTPQIHSMMTFSVEVKYGSRDGGLYLMGMKVTVIPWMKGVLVLPRRVA</sequence>
<organism evidence="1 2">
    <name type="scientific">Pigmentiphaga daeguensis</name>
    <dbReference type="NCBI Taxonomy" id="414049"/>
    <lineage>
        <taxon>Bacteria</taxon>
        <taxon>Pseudomonadati</taxon>
        <taxon>Pseudomonadota</taxon>
        <taxon>Betaproteobacteria</taxon>
        <taxon>Burkholderiales</taxon>
        <taxon>Alcaligenaceae</taxon>
        <taxon>Pigmentiphaga</taxon>
    </lineage>
</organism>
<comment type="caution">
    <text evidence="1">The sequence shown here is derived from an EMBL/GenBank/DDBJ whole genome shotgun (WGS) entry which is preliminary data.</text>
</comment>